<evidence type="ECO:0000256" key="10">
    <source>
        <dbReference type="SAM" id="MobiDB-lite"/>
    </source>
</evidence>
<feature type="region of interest" description="Disordered" evidence="10">
    <location>
        <begin position="316"/>
        <end position="365"/>
    </location>
</feature>
<proteinExistence type="predicted"/>
<keyword evidence="6" id="KW-0238">DNA-binding</keyword>
<evidence type="ECO:0000256" key="7">
    <source>
        <dbReference type="ARBA" id="ARBA00023163"/>
    </source>
</evidence>
<evidence type="ECO:0000256" key="1">
    <source>
        <dbReference type="ARBA" id="ARBA00004123"/>
    </source>
</evidence>
<gene>
    <name evidence="12" type="ORF">WN55_00221</name>
</gene>
<dbReference type="SMART" id="SM00399">
    <property type="entry name" value="ZnF_C4"/>
    <property type="match status" value="1"/>
</dbReference>
<evidence type="ECO:0000256" key="6">
    <source>
        <dbReference type="ARBA" id="ARBA00023125"/>
    </source>
</evidence>
<organism evidence="12 13">
    <name type="scientific">Dufourea novaeangliae</name>
    <name type="common">Sweat bee</name>
    <dbReference type="NCBI Taxonomy" id="178035"/>
    <lineage>
        <taxon>Eukaryota</taxon>
        <taxon>Metazoa</taxon>
        <taxon>Ecdysozoa</taxon>
        <taxon>Arthropoda</taxon>
        <taxon>Hexapoda</taxon>
        <taxon>Insecta</taxon>
        <taxon>Pterygota</taxon>
        <taxon>Neoptera</taxon>
        <taxon>Endopterygota</taxon>
        <taxon>Hymenoptera</taxon>
        <taxon>Apocrita</taxon>
        <taxon>Aculeata</taxon>
        <taxon>Apoidea</taxon>
        <taxon>Anthophila</taxon>
        <taxon>Halictidae</taxon>
        <taxon>Rophitinae</taxon>
        <taxon>Dufourea</taxon>
    </lineage>
</organism>
<evidence type="ECO:0000256" key="5">
    <source>
        <dbReference type="ARBA" id="ARBA00023015"/>
    </source>
</evidence>
<dbReference type="InterPro" id="IPR013088">
    <property type="entry name" value="Znf_NHR/GATA"/>
</dbReference>
<evidence type="ECO:0000256" key="4">
    <source>
        <dbReference type="ARBA" id="ARBA00022833"/>
    </source>
</evidence>
<evidence type="ECO:0000256" key="3">
    <source>
        <dbReference type="ARBA" id="ARBA00022771"/>
    </source>
</evidence>
<dbReference type="SUPFAM" id="SSF57716">
    <property type="entry name" value="Glucocorticoid receptor-like (DNA-binding domain)"/>
    <property type="match status" value="1"/>
</dbReference>
<evidence type="ECO:0000256" key="8">
    <source>
        <dbReference type="ARBA" id="ARBA00023170"/>
    </source>
</evidence>
<comment type="subcellular location">
    <subcellularLocation>
        <location evidence="1">Nucleus</location>
    </subcellularLocation>
</comment>
<protein>
    <submittedName>
        <fullName evidence="12">Knirps-related protein</fullName>
    </submittedName>
</protein>
<feature type="compositionally biased region" description="Polar residues" evidence="10">
    <location>
        <begin position="344"/>
        <end position="357"/>
    </location>
</feature>
<feature type="domain" description="Nuclear receptor" evidence="11">
    <location>
        <begin position="194"/>
        <end position="270"/>
    </location>
</feature>
<reference evidence="12 13" key="1">
    <citation type="submission" date="2015-07" db="EMBL/GenBank/DDBJ databases">
        <title>The genome of Dufourea novaeangliae.</title>
        <authorList>
            <person name="Pan H."/>
            <person name="Kapheim K."/>
        </authorList>
    </citation>
    <scope>NUCLEOTIDE SEQUENCE [LARGE SCALE GENOMIC DNA]</scope>
    <source>
        <strain evidence="12">0120121106</strain>
        <tissue evidence="12">Whole body</tissue>
    </source>
</reference>
<dbReference type="Proteomes" id="UP000076502">
    <property type="component" value="Unassembled WGS sequence"/>
</dbReference>
<evidence type="ECO:0000259" key="11">
    <source>
        <dbReference type="PROSITE" id="PS51030"/>
    </source>
</evidence>
<dbReference type="Pfam" id="PF00105">
    <property type="entry name" value="zf-C4"/>
    <property type="match status" value="1"/>
</dbReference>
<dbReference type="STRING" id="178035.A0A154PC99"/>
<dbReference type="AlphaFoldDB" id="A0A154PC99"/>
<evidence type="ECO:0000256" key="9">
    <source>
        <dbReference type="ARBA" id="ARBA00023242"/>
    </source>
</evidence>
<keyword evidence="8" id="KW-0675">Receptor</keyword>
<dbReference type="PROSITE" id="PS51030">
    <property type="entry name" value="NUCLEAR_REC_DBD_2"/>
    <property type="match status" value="1"/>
</dbReference>
<dbReference type="PRINTS" id="PR00047">
    <property type="entry name" value="STROIDFINGER"/>
</dbReference>
<keyword evidence="13" id="KW-1185">Reference proteome</keyword>
<feature type="region of interest" description="Disordered" evidence="10">
    <location>
        <begin position="1"/>
        <end position="20"/>
    </location>
</feature>
<dbReference type="GO" id="GO:0005634">
    <property type="term" value="C:nucleus"/>
    <property type="evidence" value="ECO:0007669"/>
    <property type="project" value="UniProtKB-SubCell"/>
</dbReference>
<dbReference type="OrthoDB" id="5850793at2759"/>
<dbReference type="GO" id="GO:0003700">
    <property type="term" value="F:DNA-binding transcription factor activity"/>
    <property type="evidence" value="ECO:0007669"/>
    <property type="project" value="InterPro"/>
</dbReference>
<dbReference type="GO" id="GO:0008270">
    <property type="term" value="F:zinc ion binding"/>
    <property type="evidence" value="ECO:0007669"/>
    <property type="project" value="UniProtKB-KW"/>
</dbReference>
<feature type="compositionally biased region" description="Basic and acidic residues" evidence="10">
    <location>
        <begin position="499"/>
        <end position="518"/>
    </location>
</feature>
<keyword evidence="9" id="KW-0539">Nucleus</keyword>
<feature type="compositionally biased region" description="Low complexity" evidence="10">
    <location>
        <begin position="429"/>
        <end position="445"/>
    </location>
</feature>
<feature type="compositionally biased region" description="Basic and acidic residues" evidence="10">
    <location>
        <begin position="446"/>
        <end position="461"/>
    </location>
</feature>
<dbReference type="EMBL" id="KQ434870">
    <property type="protein sequence ID" value="KZC09549.1"/>
    <property type="molecule type" value="Genomic_DNA"/>
</dbReference>
<accession>A0A154PC99</accession>
<feature type="region of interest" description="Disordered" evidence="10">
    <location>
        <begin position="429"/>
        <end position="465"/>
    </location>
</feature>
<dbReference type="InterPro" id="IPR050200">
    <property type="entry name" value="Nuclear_hormone_rcpt_NR3"/>
</dbReference>
<dbReference type="PROSITE" id="PS00031">
    <property type="entry name" value="NUCLEAR_REC_DBD_1"/>
    <property type="match status" value="1"/>
</dbReference>
<keyword evidence="5" id="KW-0805">Transcription regulation</keyword>
<evidence type="ECO:0000256" key="2">
    <source>
        <dbReference type="ARBA" id="ARBA00022723"/>
    </source>
</evidence>
<feature type="region of interest" description="Disordered" evidence="10">
    <location>
        <begin position="483"/>
        <end position="537"/>
    </location>
</feature>
<sequence length="537" mass="58679">MSATYSPLQSIHGKAERRTPPMAGTTLLLVLHSSRDHCNSASLRSTTSTVLHSQFVSSSVTTCRLYGSVHSPGAKRRPVVPVYSDPVNPAAARTKLFNDGRRRLYDTRAKCRPVASDTEQQTARGTGANRLHREIKEHRMDVGDLSSSAGLAGSGSIPGATGVGIITSTTSATAGWWTPTSTIASAAANTDVMNQLCRVCGEPAAGFHFGAFTCEGCKSFFGRTYNNLGSISECKNGGVCVINKKNRTACKACRLRKCLMEQSHQAQTRLIKDPKSAYEKAFGSLDVANNNNNNETAGTTSASNVVGMVTTTTTTANSYHHHHHHHQQDRYPKRDDSVLRPQDLPSQLRTPDMSTRAGQDPLLRPVDLVRGPHELLRPEVSRFPMWRGPPFFHPALTHMQLLNAPFFPFQQRFIVPYVNQVGASQMVASLTSSSSDSVSPRSTPSPKREEDTRNAREDCKDQGGCQRAQVEVAYDKSLAFLRSLGPEQDQPIDLSMKAGLKEEKEVDPGSTEEERSTDSEDNELQDTGPPLDLTRKT</sequence>
<keyword evidence="2" id="KW-0479">Metal-binding</keyword>
<dbReference type="PANTHER" id="PTHR48092">
    <property type="entry name" value="KNIRPS-RELATED PROTEIN-RELATED"/>
    <property type="match status" value="1"/>
</dbReference>
<evidence type="ECO:0000313" key="13">
    <source>
        <dbReference type="Proteomes" id="UP000076502"/>
    </source>
</evidence>
<evidence type="ECO:0000313" key="12">
    <source>
        <dbReference type="EMBL" id="KZC09549.1"/>
    </source>
</evidence>
<keyword evidence="4" id="KW-0862">Zinc</keyword>
<keyword evidence="7" id="KW-0804">Transcription</keyword>
<dbReference type="Gene3D" id="3.30.50.10">
    <property type="entry name" value="Erythroid Transcription Factor GATA-1, subunit A"/>
    <property type="match status" value="1"/>
</dbReference>
<dbReference type="InterPro" id="IPR001628">
    <property type="entry name" value="Znf_hrmn_rcpt"/>
</dbReference>
<keyword evidence="3" id="KW-0863">Zinc-finger</keyword>
<dbReference type="GO" id="GO:0043565">
    <property type="term" value="F:sequence-specific DNA binding"/>
    <property type="evidence" value="ECO:0007669"/>
    <property type="project" value="InterPro"/>
</dbReference>
<feature type="compositionally biased region" description="Basic and acidic residues" evidence="10">
    <location>
        <begin position="328"/>
        <end position="338"/>
    </location>
</feature>
<name>A0A154PC99_DUFNO</name>